<dbReference type="Proteomes" id="UP000267606">
    <property type="component" value="Unassembled WGS sequence"/>
</dbReference>
<keyword evidence="1" id="KW-0812">Transmembrane</keyword>
<proteinExistence type="predicted"/>
<dbReference type="EMBL" id="UZAJ01043138">
    <property type="protein sequence ID" value="VDP24562.1"/>
    <property type="molecule type" value="Genomic_DNA"/>
</dbReference>
<feature type="transmembrane region" description="Helical" evidence="1">
    <location>
        <begin position="136"/>
        <end position="159"/>
    </location>
</feature>
<sequence>MKRRLAVLKRSADSIVVTTNNKAPASLSIEERCMFKYAHKDALLMETFLENAPLKTMKSFPFHFSNDSQLIINGAIERLKEKNLSEQQMNYIISDGFSASTQQLAGKKCQSIDYDPKQSRAPLRNRNIPLVSSINSFFNTVCFLIISFLIFFFSLRMVFVKRNLILF</sequence>
<keyword evidence="1" id="KW-1133">Transmembrane helix</keyword>
<reference evidence="2 3" key="2">
    <citation type="submission" date="2018-11" db="EMBL/GenBank/DDBJ databases">
        <authorList>
            <consortium name="Pathogen Informatics"/>
        </authorList>
    </citation>
    <scope>NUCLEOTIDE SEQUENCE [LARGE SCALE GENOMIC DNA]</scope>
</reference>
<accession>A0A183I823</accession>
<organism evidence="4">
    <name type="scientific">Onchocerca flexuosa</name>
    <dbReference type="NCBI Taxonomy" id="387005"/>
    <lineage>
        <taxon>Eukaryota</taxon>
        <taxon>Metazoa</taxon>
        <taxon>Ecdysozoa</taxon>
        <taxon>Nematoda</taxon>
        <taxon>Chromadorea</taxon>
        <taxon>Rhabditida</taxon>
        <taxon>Spirurina</taxon>
        <taxon>Spiruromorpha</taxon>
        <taxon>Filarioidea</taxon>
        <taxon>Onchocercidae</taxon>
        <taxon>Onchocerca</taxon>
    </lineage>
</organism>
<evidence type="ECO:0000313" key="2">
    <source>
        <dbReference type="EMBL" id="VDP24562.1"/>
    </source>
</evidence>
<name>A0A183I823_9BILA</name>
<reference evidence="4" key="1">
    <citation type="submission" date="2016-06" db="UniProtKB">
        <authorList>
            <consortium name="WormBaseParasite"/>
        </authorList>
    </citation>
    <scope>IDENTIFICATION</scope>
</reference>
<keyword evidence="3" id="KW-1185">Reference proteome</keyword>
<evidence type="ECO:0000256" key="1">
    <source>
        <dbReference type="SAM" id="Phobius"/>
    </source>
</evidence>
<dbReference type="AlphaFoldDB" id="A0A183I823"/>
<evidence type="ECO:0000313" key="4">
    <source>
        <dbReference type="WBParaSite" id="OFLC_0001589801-mRNA-1"/>
    </source>
</evidence>
<dbReference type="WBParaSite" id="OFLC_0001589801-mRNA-1">
    <property type="protein sequence ID" value="OFLC_0001589801-mRNA-1"/>
    <property type="gene ID" value="OFLC_0001589801"/>
</dbReference>
<protein>
    <submittedName>
        <fullName evidence="4">Polo_box_3 domain-containing protein</fullName>
    </submittedName>
</protein>
<gene>
    <name evidence="2" type="ORF">OFLC_LOCUS15886</name>
</gene>
<keyword evidence="1" id="KW-0472">Membrane</keyword>
<evidence type="ECO:0000313" key="3">
    <source>
        <dbReference type="Proteomes" id="UP000267606"/>
    </source>
</evidence>
<dbReference type="STRING" id="387005.A0A183I823"/>